<dbReference type="InterPro" id="IPR027417">
    <property type="entry name" value="P-loop_NTPase"/>
</dbReference>
<dbReference type="InterPro" id="IPR044974">
    <property type="entry name" value="Disease_R_plants"/>
</dbReference>
<dbReference type="SUPFAM" id="SSF46785">
    <property type="entry name" value="Winged helix' DNA-binding domain"/>
    <property type="match status" value="1"/>
</dbReference>
<gene>
    <name evidence="7" type="ORF">C1H46_002753</name>
</gene>
<dbReference type="Pfam" id="PF23286">
    <property type="entry name" value="LRR_13"/>
    <property type="match status" value="1"/>
</dbReference>
<dbReference type="InterPro" id="IPR036390">
    <property type="entry name" value="WH_DNA-bd_sf"/>
</dbReference>
<dbReference type="SUPFAM" id="SSF52540">
    <property type="entry name" value="P-loop containing nucleoside triphosphate hydrolases"/>
    <property type="match status" value="1"/>
</dbReference>
<name>A0A540NKZ5_MALBA</name>
<dbReference type="SUPFAM" id="SSF52058">
    <property type="entry name" value="L domain-like"/>
    <property type="match status" value="1"/>
</dbReference>
<dbReference type="Gene3D" id="1.10.8.430">
    <property type="entry name" value="Helical domain of apoptotic protease-activating factors"/>
    <property type="match status" value="1"/>
</dbReference>
<evidence type="ECO:0000259" key="4">
    <source>
        <dbReference type="Pfam" id="PF00931"/>
    </source>
</evidence>
<feature type="domain" description="NB-ARC" evidence="4">
    <location>
        <begin position="1"/>
        <end position="144"/>
    </location>
</feature>
<dbReference type="InterPro" id="IPR032675">
    <property type="entry name" value="LRR_dom_sf"/>
</dbReference>
<dbReference type="EMBL" id="VIEB01000027">
    <property type="protein sequence ID" value="TQE11717.1"/>
    <property type="molecule type" value="Genomic_DNA"/>
</dbReference>
<dbReference type="InterPro" id="IPR002182">
    <property type="entry name" value="NB-ARC"/>
</dbReference>
<evidence type="ECO:0000313" key="8">
    <source>
        <dbReference type="Proteomes" id="UP000315295"/>
    </source>
</evidence>
<reference evidence="7 8" key="1">
    <citation type="journal article" date="2019" name="G3 (Bethesda)">
        <title>Sequencing of a Wild Apple (Malus baccata) Genome Unravels the Differences Between Cultivated and Wild Apple Species Regarding Disease Resistance and Cold Tolerance.</title>
        <authorList>
            <person name="Chen X."/>
        </authorList>
    </citation>
    <scope>NUCLEOTIDE SEQUENCE [LARGE SCALE GENOMIC DNA]</scope>
    <source>
        <strain evidence="8">cv. Shandingzi</strain>
        <tissue evidence="7">Leaves</tissue>
    </source>
</reference>
<dbReference type="Pfam" id="PF00931">
    <property type="entry name" value="NB-ARC"/>
    <property type="match status" value="1"/>
</dbReference>
<dbReference type="PRINTS" id="PR00364">
    <property type="entry name" value="DISEASERSIST"/>
</dbReference>
<dbReference type="GO" id="GO:0043531">
    <property type="term" value="F:ADP binding"/>
    <property type="evidence" value="ECO:0007669"/>
    <property type="project" value="InterPro"/>
</dbReference>
<dbReference type="AlphaFoldDB" id="A0A540NKZ5"/>
<proteinExistence type="predicted"/>
<dbReference type="STRING" id="106549.A0A540NKZ5"/>
<protein>
    <submittedName>
        <fullName evidence="7">Uncharacterized protein</fullName>
    </submittedName>
</protein>
<dbReference type="InterPro" id="IPR011713">
    <property type="entry name" value="Leu-rich_rpt_3"/>
</dbReference>
<evidence type="ECO:0000256" key="3">
    <source>
        <dbReference type="ARBA" id="ARBA00022821"/>
    </source>
</evidence>
<evidence type="ECO:0000313" key="7">
    <source>
        <dbReference type="EMBL" id="TQE11717.1"/>
    </source>
</evidence>
<evidence type="ECO:0000259" key="6">
    <source>
        <dbReference type="Pfam" id="PF23286"/>
    </source>
</evidence>
<feature type="domain" description="Disease resistance protein Roq1-like winged-helix" evidence="5">
    <location>
        <begin position="215"/>
        <end position="287"/>
    </location>
</feature>
<feature type="domain" description="Disease resistance protein RPS4B/Roq1-like leucine-rich repeats" evidence="6">
    <location>
        <begin position="641"/>
        <end position="726"/>
    </location>
</feature>
<evidence type="ECO:0000256" key="2">
    <source>
        <dbReference type="ARBA" id="ARBA00022737"/>
    </source>
</evidence>
<dbReference type="Proteomes" id="UP000315295">
    <property type="component" value="Unassembled WGS sequence"/>
</dbReference>
<keyword evidence="8" id="KW-1185">Reference proteome</keyword>
<keyword evidence="2" id="KW-0677">Repeat</keyword>
<accession>A0A540NKZ5</accession>
<sequence>MGGIGKTTLAETIYHRLSSKFEASCFLKNVREKTEQPDGLDCLQKKLLSEIFKEEGLSIRSTAVRNRLSRTKVLIVLDDVSSPTQMQLLAGDRLRYGTGSRIIVTSRDRDTLRQTVKEDNIYEVKVLKPDDALQLFCSHAFKNNTTRRTNYEELAKKTVDYARGVPLALTVLGSLFFNCKSKEDWENEFNKLKQYPSEDIQKVLRISYDRLGKYEKEIFLDIACFHKGKKVNEVKRMLDVRGFFATTGIRILIDRSLISIDSKEWVGEVIEMHDSLQEMGRTIVQEQCIKDPGKRDRLFTKEDVYRVLKSNTETPIVEAILLSSWYESEKQPLKFKLMSNLIMLIGLTFRILDRKSAASLDLPDSLRYFYWWGYPLESLPSKFLPENLVELHMPYSEVKKLWKEDQRLVNLQVLDLQGSRNLTEVPNLSGSLKIVDIHLSGCKRLVEIPWYFQDLDRLTHLRLQGCTSLKYLPEMPGNIKYLDLSESGIKELPQSVWSHEKISYLNISHCRDLEKLPSNMCKLKVSGSFNLDGCASLTEFSELPKDITKLSLVHRYRLVSLPTNICKLKYLKELDLSSCFKLENFPKIVEPMEHLESLNLSETAVQELHSSIEFLHALKRLELHGCKRLSSIPKSICKLKYLNELDLSDCFKLENFPEILEPMEHLEFLNLSKTAVQELHSSIEFLPALKILKLRFCRSLSRIPKSICKLKYLEEFDLYWCSKLKNFPEILEPMDHLESLNLSGTAVQKLHPSVELHPALQPMEDFW</sequence>
<dbReference type="PANTHER" id="PTHR11017:SF574">
    <property type="entry name" value="ADP-RIBOSYL CYCLASE_CYCLIC ADP-RIBOSE HYDROLASE"/>
    <property type="match status" value="1"/>
</dbReference>
<dbReference type="Pfam" id="PF07725">
    <property type="entry name" value="LRR_3"/>
    <property type="match status" value="1"/>
</dbReference>
<keyword evidence="1" id="KW-0433">Leucine-rich repeat</keyword>
<dbReference type="InterPro" id="IPR058192">
    <property type="entry name" value="WHD_ROQ1-like"/>
</dbReference>
<organism evidence="7 8">
    <name type="scientific">Malus baccata</name>
    <name type="common">Siberian crab apple</name>
    <name type="synonym">Pyrus baccata</name>
    <dbReference type="NCBI Taxonomy" id="106549"/>
    <lineage>
        <taxon>Eukaryota</taxon>
        <taxon>Viridiplantae</taxon>
        <taxon>Streptophyta</taxon>
        <taxon>Embryophyta</taxon>
        <taxon>Tracheophyta</taxon>
        <taxon>Spermatophyta</taxon>
        <taxon>Magnoliopsida</taxon>
        <taxon>eudicotyledons</taxon>
        <taxon>Gunneridae</taxon>
        <taxon>Pentapetalae</taxon>
        <taxon>rosids</taxon>
        <taxon>fabids</taxon>
        <taxon>Rosales</taxon>
        <taxon>Rosaceae</taxon>
        <taxon>Amygdaloideae</taxon>
        <taxon>Maleae</taxon>
        <taxon>Malus</taxon>
    </lineage>
</organism>
<dbReference type="InterPro" id="IPR058546">
    <property type="entry name" value="RPS4B/Roq1-like_LRR"/>
</dbReference>
<dbReference type="Gene3D" id="3.80.10.10">
    <property type="entry name" value="Ribonuclease Inhibitor"/>
    <property type="match status" value="3"/>
</dbReference>
<dbReference type="SUPFAM" id="SSF52047">
    <property type="entry name" value="RNI-like"/>
    <property type="match status" value="1"/>
</dbReference>
<dbReference type="InterPro" id="IPR042197">
    <property type="entry name" value="Apaf_helical"/>
</dbReference>
<dbReference type="Gene3D" id="3.40.50.300">
    <property type="entry name" value="P-loop containing nucleotide triphosphate hydrolases"/>
    <property type="match status" value="1"/>
</dbReference>
<evidence type="ECO:0000259" key="5">
    <source>
        <dbReference type="Pfam" id="PF23282"/>
    </source>
</evidence>
<comment type="caution">
    <text evidence="7">The sequence shown here is derived from an EMBL/GenBank/DDBJ whole genome shotgun (WGS) entry which is preliminary data.</text>
</comment>
<dbReference type="Pfam" id="PF23282">
    <property type="entry name" value="WHD_ROQ1"/>
    <property type="match status" value="1"/>
</dbReference>
<dbReference type="PANTHER" id="PTHR11017">
    <property type="entry name" value="LEUCINE-RICH REPEAT-CONTAINING PROTEIN"/>
    <property type="match status" value="1"/>
</dbReference>
<keyword evidence="3" id="KW-0611">Plant defense</keyword>
<evidence type="ECO:0000256" key="1">
    <source>
        <dbReference type="ARBA" id="ARBA00022614"/>
    </source>
</evidence>
<dbReference type="GO" id="GO:0006952">
    <property type="term" value="P:defense response"/>
    <property type="evidence" value="ECO:0007669"/>
    <property type="project" value="InterPro"/>
</dbReference>